<dbReference type="EMBL" id="VJMJ01000094">
    <property type="protein sequence ID" value="KAF0735601.1"/>
    <property type="molecule type" value="Genomic_DNA"/>
</dbReference>
<organism evidence="1 2">
    <name type="scientific">Aphanomyces euteiches</name>
    <dbReference type="NCBI Taxonomy" id="100861"/>
    <lineage>
        <taxon>Eukaryota</taxon>
        <taxon>Sar</taxon>
        <taxon>Stramenopiles</taxon>
        <taxon>Oomycota</taxon>
        <taxon>Saprolegniomycetes</taxon>
        <taxon>Saprolegniales</taxon>
        <taxon>Verrucalvaceae</taxon>
        <taxon>Aphanomyces</taxon>
    </lineage>
</organism>
<sequence>MPSAVTAVLTSSDLWRRILHFQCGCPHAYLAFVQLQHVAVDPTLATPCAIQSTHSIHRIVLSCTSIIRPFMNRNESLCSLLSALPYVHPVLLWTAAACGDVSMVLFLLENRPQRPSPTWIPVTLAAWYRQLNVLKALYKIQFPGFTPTALETAAGCGHKDIVCFLNETCHNECSTPGAFDAAAANGHLELVQYLWNSGGFCSKRALDSAAVANHIETVEFLLEHGAPCSSSAVDKASRAGHLEVVKILTLAGKPATKLALDWAAEGGHVDVMAFLIANRTEGCTANALLGAAKNGHLEAARILLAALRIERSNVVNAAVAAQRHGFDQVAMYLQQC</sequence>
<dbReference type="AlphaFoldDB" id="A0A6G0X6K9"/>
<dbReference type="VEuPathDB" id="FungiDB:AeMF1_004224"/>
<dbReference type="Proteomes" id="UP000481153">
    <property type="component" value="Unassembled WGS sequence"/>
</dbReference>
<evidence type="ECO:0000313" key="2">
    <source>
        <dbReference type="Proteomes" id="UP000481153"/>
    </source>
</evidence>
<dbReference type="Pfam" id="PF12796">
    <property type="entry name" value="Ank_2"/>
    <property type="match status" value="2"/>
</dbReference>
<dbReference type="PANTHER" id="PTHR46586">
    <property type="entry name" value="ANKYRIN REPEAT-CONTAINING PROTEIN"/>
    <property type="match status" value="1"/>
</dbReference>
<dbReference type="SUPFAM" id="SSF48403">
    <property type="entry name" value="Ankyrin repeat"/>
    <property type="match status" value="1"/>
</dbReference>
<dbReference type="InterPro" id="IPR052050">
    <property type="entry name" value="SecEffector_AnkRepeat"/>
</dbReference>
<comment type="caution">
    <text evidence="1">The sequence shown here is derived from an EMBL/GenBank/DDBJ whole genome shotgun (WGS) entry which is preliminary data.</text>
</comment>
<dbReference type="Gene3D" id="1.25.40.20">
    <property type="entry name" value="Ankyrin repeat-containing domain"/>
    <property type="match status" value="2"/>
</dbReference>
<proteinExistence type="predicted"/>
<name>A0A6G0X6K9_9STRA</name>
<keyword evidence="2" id="KW-1185">Reference proteome</keyword>
<dbReference type="PANTHER" id="PTHR46586:SF3">
    <property type="entry name" value="ANKYRIN REPEAT-CONTAINING PROTEIN"/>
    <property type="match status" value="1"/>
</dbReference>
<dbReference type="InterPro" id="IPR036770">
    <property type="entry name" value="Ankyrin_rpt-contain_sf"/>
</dbReference>
<accession>A0A6G0X6K9</accession>
<dbReference type="InterPro" id="IPR002110">
    <property type="entry name" value="Ankyrin_rpt"/>
</dbReference>
<protein>
    <submittedName>
        <fullName evidence="1">Uncharacterized protein</fullName>
    </submittedName>
</protein>
<reference evidence="1 2" key="1">
    <citation type="submission" date="2019-07" db="EMBL/GenBank/DDBJ databases">
        <title>Genomics analysis of Aphanomyces spp. identifies a new class of oomycete effector associated with host adaptation.</title>
        <authorList>
            <person name="Gaulin E."/>
        </authorList>
    </citation>
    <scope>NUCLEOTIDE SEQUENCE [LARGE SCALE GENOMIC DNA]</scope>
    <source>
        <strain evidence="1 2">ATCC 201684</strain>
    </source>
</reference>
<gene>
    <name evidence="1" type="ORF">Ae201684_007921</name>
</gene>
<evidence type="ECO:0000313" key="1">
    <source>
        <dbReference type="EMBL" id="KAF0735601.1"/>
    </source>
</evidence>